<evidence type="ECO:0000259" key="1">
    <source>
        <dbReference type="PROSITE" id="PS50880"/>
    </source>
</evidence>
<dbReference type="SUPFAM" id="SSF110455">
    <property type="entry name" value="Toprim domain"/>
    <property type="match status" value="1"/>
</dbReference>
<dbReference type="AlphaFoldDB" id="A0A8B3S1Q1"/>
<accession>A0A8B3S1Q1</accession>
<dbReference type="InterPro" id="IPR034141">
    <property type="entry name" value="TOPRIM_RNase_M5-like"/>
</dbReference>
<dbReference type="InterPro" id="IPR006171">
    <property type="entry name" value="TOPRIM_dom"/>
</dbReference>
<gene>
    <name evidence="2" type="ORF">AEth_01523</name>
</gene>
<sequence length="146" mass="16947">MDKEKRLERVKELIKELGVSSLDGAVVVVVEGRRDEHTLRKLGVTGRIVFATYDPVFSFSEKLSQMNSEIIILTDWDKAGEKLAKKLMQHLLSFGVVPNMRFHRLLSSLVRKDIKDVEGLDSYIDRLQYNVQLSANRQYRKNYTFQ</sequence>
<comment type="caution">
    <text evidence="2">The sequence shown here is derived from an EMBL/GenBank/DDBJ whole genome shotgun (WGS) entry which is preliminary data.</text>
</comment>
<organism evidence="2 3">
    <name type="scientific">Candidatus Argoarchaeum ethanivorans</name>
    <dbReference type="NCBI Taxonomy" id="2608793"/>
    <lineage>
        <taxon>Archaea</taxon>
        <taxon>Methanobacteriati</taxon>
        <taxon>Methanobacteriota</taxon>
        <taxon>Stenosarchaea group</taxon>
        <taxon>Methanomicrobia</taxon>
        <taxon>Methanosarcinales</taxon>
        <taxon>Methanosarcinales incertae sedis</taxon>
        <taxon>GOM Arc I cluster</taxon>
        <taxon>Candidatus Argoarchaeum</taxon>
    </lineage>
</organism>
<dbReference type="EMBL" id="RPGO01000033">
    <property type="protein sequence ID" value="RZB28919.1"/>
    <property type="molecule type" value="Genomic_DNA"/>
</dbReference>
<name>A0A8B3S1Q1_9EURY</name>
<feature type="domain" description="Toprim" evidence="1">
    <location>
        <begin position="25"/>
        <end position="106"/>
    </location>
</feature>
<protein>
    <recommendedName>
        <fullName evidence="1">Toprim domain-containing protein</fullName>
    </recommendedName>
</protein>
<dbReference type="Proteomes" id="UP000291831">
    <property type="component" value="Unassembled WGS sequence"/>
</dbReference>
<dbReference type="PROSITE" id="PS50880">
    <property type="entry name" value="TOPRIM"/>
    <property type="match status" value="1"/>
</dbReference>
<evidence type="ECO:0000313" key="2">
    <source>
        <dbReference type="EMBL" id="RZB28919.1"/>
    </source>
</evidence>
<dbReference type="CDD" id="cd01027">
    <property type="entry name" value="TOPRIM_RNase_M5_like"/>
    <property type="match status" value="1"/>
</dbReference>
<dbReference type="PANTHER" id="PTHR39964">
    <property type="entry name" value="UPF0292 PROTEIN TK1411"/>
    <property type="match status" value="1"/>
</dbReference>
<dbReference type="Gene3D" id="3.40.1360.10">
    <property type="match status" value="1"/>
</dbReference>
<evidence type="ECO:0000313" key="3">
    <source>
        <dbReference type="Proteomes" id="UP000291831"/>
    </source>
</evidence>
<dbReference type="PANTHER" id="PTHR39964:SF2">
    <property type="entry name" value="UPF0292 PROTEIN MJ1624"/>
    <property type="match status" value="1"/>
</dbReference>
<dbReference type="SMART" id="SM00493">
    <property type="entry name" value="TOPRIM"/>
    <property type="match status" value="1"/>
</dbReference>
<dbReference type="Pfam" id="PF01751">
    <property type="entry name" value="Toprim"/>
    <property type="match status" value="1"/>
</dbReference>
<reference evidence="3" key="1">
    <citation type="submission" date="2019-01" db="EMBL/GenBank/DDBJ databases">
        <title>Anaerobic oxidation of ethane by archaea from a marine hydrocarbon seep.</title>
        <authorList>
            <person name="Musat F."/>
        </authorList>
    </citation>
    <scope>NUCLEOTIDE SEQUENCE [LARGE SCALE GENOMIC DNA]</scope>
</reference>
<proteinExistence type="predicted"/>